<protein>
    <submittedName>
        <fullName evidence="1">Uncharacterized protein</fullName>
    </submittedName>
</protein>
<reference evidence="1" key="1">
    <citation type="submission" date="2022-08" db="EMBL/GenBank/DDBJ databases">
        <authorList>
            <consortium name="DOE Joint Genome Institute"/>
            <person name="Min B."/>
            <person name="Riley R."/>
            <person name="Sierra-Patev S."/>
            <person name="Naranjo-Ortiz M."/>
            <person name="Looney B."/>
            <person name="Konkel Z."/>
            <person name="Slot J.C."/>
            <person name="Sakamoto Y."/>
            <person name="Steenwyk J.L."/>
            <person name="Rokas A."/>
            <person name="Carro J."/>
            <person name="Camarero S."/>
            <person name="Ferreira P."/>
            <person name="Molpeceres G."/>
            <person name="Ruiz-Duenas F.J."/>
            <person name="Serrano A."/>
            <person name="Henrissat B."/>
            <person name="Drula E."/>
            <person name="Hughes K.W."/>
            <person name="Mata J.L."/>
            <person name="Ishikawa N.K."/>
            <person name="Vargas-Isla R."/>
            <person name="Ushijima S."/>
            <person name="Smith C.A."/>
            <person name="Ahrendt S."/>
            <person name="Andreopoulos W."/>
            <person name="He G."/>
            <person name="Labutti K."/>
            <person name="Lipzen A."/>
            <person name="Ng V."/>
            <person name="Sandor L."/>
            <person name="Barry K."/>
            <person name="Martinez A.T."/>
            <person name="Xiao Y."/>
            <person name="Gibbons J.G."/>
            <person name="Terashima K."/>
            <person name="Hibbett D.S."/>
            <person name="Grigoriev I.V."/>
        </authorList>
    </citation>
    <scope>NUCLEOTIDE SEQUENCE</scope>
    <source>
        <strain evidence="1">TFB9207</strain>
    </source>
</reference>
<accession>A0AA38PCA0</accession>
<dbReference type="EMBL" id="MU806097">
    <property type="protein sequence ID" value="KAJ3840040.1"/>
    <property type="molecule type" value="Genomic_DNA"/>
</dbReference>
<sequence length="207" mass="24238">MYYIYTYMSDRPNCFLTPNCFFAGEKAGRTLKFQVFVAMRLDPTYMFSLLLLPTISTSAPLDARPDTPNYTNLHNYAVAEQTPMVHALVTRAHELIPVHMKFLWHADGWTTYRGYRAIVWTKTFQEWQHNHLIVTQFQNDLQEGMENEELMIKFWGEGIPGCKDESEGCYIKTERAVNLLGAREIFQHAQFWKGNELLHDKLLTFDE</sequence>
<comment type="caution">
    <text evidence="1">The sequence shown here is derived from an EMBL/GenBank/DDBJ whole genome shotgun (WGS) entry which is preliminary data.</text>
</comment>
<proteinExistence type="predicted"/>
<gene>
    <name evidence="1" type="ORF">F5878DRAFT_89620</name>
</gene>
<dbReference type="AlphaFoldDB" id="A0AA38PCA0"/>
<name>A0AA38PCA0_9AGAR</name>
<evidence type="ECO:0000313" key="2">
    <source>
        <dbReference type="Proteomes" id="UP001163846"/>
    </source>
</evidence>
<organism evidence="1 2">
    <name type="scientific">Lentinula raphanica</name>
    <dbReference type="NCBI Taxonomy" id="153919"/>
    <lineage>
        <taxon>Eukaryota</taxon>
        <taxon>Fungi</taxon>
        <taxon>Dikarya</taxon>
        <taxon>Basidiomycota</taxon>
        <taxon>Agaricomycotina</taxon>
        <taxon>Agaricomycetes</taxon>
        <taxon>Agaricomycetidae</taxon>
        <taxon>Agaricales</taxon>
        <taxon>Marasmiineae</taxon>
        <taxon>Omphalotaceae</taxon>
        <taxon>Lentinula</taxon>
    </lineage>
</organism>
<keyword evidence="2" id="KW-1185">Reference proteome</keyword>
<dbReference type="Proteomes" id="UP001163846">
    <property type="component" value="Unassembled WGS sequence"/>
</dbReference>
<evidence type="ECO:0000313" key="1">
    <source>
        <dbReference type="EMBL" id="KAJ3840040.1"/>
    </source>
</evidence>